<dbReference type="AlphaFoldDB" id="A0A3S3N0A3"/>
<dbReference type="EMBL" id="QPKB01000004">
    <property type="protein sequence ID" value="RWR82921.1"/>
    <property type="molecule type" value="Genomic_DNA"/>
</dbReference>
<dbReference type="OrthoDB" id="3089at2759"/>
<dbReference type="Proteomes" id="UP000283530">
    <property type="component" value="Unassembled WGS sequence"/>
</dbReference>
<sequence length="112" mass="12594">MILFSAWGLKGRSWGLHFGMASLLQLQRQSARCRLLLLRTSYERWWWKRSLSTDALVEHKPGEIGIVSGIPHEHLHRRVGESIDGLETSTGDPYANVGKAGFSFESEEDALG</sequence>
<comment type="caution">
    <text evidence="1">The sequence shown here is derived from an EMBL/GenBank/DDBJ whole genome shotgun (WGS) entry which is preliminary data.</text>
</comment>
<accession>A0A3S3N0A3</accession>
<evidence type="ECO:0000313" key="1">
    <source>
        <dbReference type="EMBL" id="RWR82921.1"/>
    </source>
</evidence>
<proteinExistence type="predicted"/>
<organism evidence="1 2">
    <name type="scientific">Cinnamomum micranthum f. kanehirae</name>
    <dbReference type="NCBI Taxonomy" id="337451"/>
    <lineage>
        <taxon>Eukaryota</taxon>
        <taxon>Viridiplantae</taxon>
        <taxon>Streptophyta</taxon>
        <taxon>Embryophyta</taxon>
        <taxon>Tracheophyta</taxon>
        <taxon>Spermatophyta</taxon>
        <taxon>Magnoliopsida</taxon>
        <taxon>Magnoliidae</taxon>
        <taxon>Laurales</taxon>
        <taxon>Lauraceae</taxon>
        <taxon>Cinnamomum</taxon>
    </lineage>
</organism>
<reference evidence="1 2" key="1">
    <citation type="journal article" date="2019" name="Nat. Plants">
        <title>Stout camphor tree genome fills gaps in understanding of flowering plant genome evolution.</title>
        <authorList>
            <person name="Chaw S.M."/>
            <person name="Liu Y.C."/>
            <person name="Wu Y.W."/>
            <person name="Wang H.Y."/>
            <person name="Lin C.I."/>
            <person name="Wu C.S."/>
            <person name="Ke H.M."/>
            <person name="Chang L.Y."/>
            <person name="Hsu C.Y."/>
            <person name="Yang H.T."/>
            <person name="Sudianto E."/>
            <person name="Hsu M.H."/>
            <person name="Wu K.P."/>
            <person name="Wang L.N."/>
            <person name="Leebens-Mack J.H."/>
            <person name="Tsai I.J."/>
        </authorList>
    </citation>
    <scope>NUCLEOTIDE SEQUENCE [LARGE SCALE GENOMIC DNA]</scope>
    <source>
        <strain evidence="2">cv. Chaw 1501</strain>
        <tissue evidence="1">Young leaves</tissue>
    </source>
</reference>
<dbReference type="STRING" id="337451.A0A3S3N0A3"/>
<protein>
    <submittedName>
        <fullName evidence="1">NADH dehydrogenase ubiquinone iron-sulfur protein 4, mitochondrial</fullName>
    </submittedName>
</protein>
<evidence type="ECO:0000313" key="2">
    <source>
        <dbReference type="Proteomes" id="UP000283530"/>
    </source>
</evidence>
<gene>
    <name evidence="1" type="ORF">CKAN_01166100</name>
</gene>
<name>A0A3S3N0A3_9MAGN</name>
<keyword evidence="2" id="KW-1185">Reference proteome</keyword>
<keyword evidence="1" id="KW-0830">Ubiquinone</keyword>